<gene>
    <name evidence="1" type="ORF">LTRI10_LOCUS46603</name>
</gene>
<keyword evidence="2" id="KW-1185">Reference proteome</keyword>
<dbReference type="AlphaFoldDB" id="A0AAV2G899"/>
<sequence>MDCCMSAGGSRVIGSVRRLRDWRRLAFGKIELVPYLNTKDVNFVSFNHSSPLPEISSFESSQYSNVNCSKFISSGRLETETEVLSSFKFFGSSIAFSSFTLIALRIFRDGKVTMSKRTWDKFSPLHELIFSSRSP</sequence>
<protein>
    <submittedName>
        <fullName evidence="1">Uncharacterized protein</fullName>
    </submittedName>
</protein>
<proteinExistence type="predicted"/>
<evidence type="ECO:0000313" key="2">
    <source>
        <dbReference type="Proteomes" id="UP001497516"/>
    </source>
</evidence>
<dbReference type="EMBL" id="OZ034821">
    <property type="protein sequence ID" value="CAL1406909.1"/>
    <property type="molecule type" value="Genomic_DNA"/>
</dbReference>
<evidence type="ECO:0000313" key="1">
    <source>
        <dbReference type="EMBL" id="CAL1406909.1"/>
    </source>
</evidence>
<dbReference type="Proteomes" id="UP001497516">
    <property type="component" value="Chromosome 8"/>
</dbReference>
<organism evidence="1 2">
    <name type="scientific">Linum trigynum</name>
    <dbReference type="NCBI Taxonomy" id="586398"/>
    <lineage>
        <taxon>Eukaryota</taxon>
        <taxon>Viridiplantae</taxon>
        <taxon>Streptophyta</taxon>
        <taxon>Embryophyta</taxon>
        <taxon>Tracheophyta</taxon>
        <taxon>Spermatophyta</taxon>
        <taxon>Magnoliopsida</taxon>
        <taxon>eudicotyledons</taxon>
        <taxon>Gunneridae</taxon>
        <taxon>Pentapetalae</taxon>
        <taxon>rosids</taxon>
        <taxon>fabids</taxon>
        <taxon>Malpighiales</taxon>
        <taxon>Linaceae</taxon>
        <taxon>Linum</taxon>
    </lineage>
</organism>
<accession>A0AAV2G899</accession>
<reference evidence="1 2" key="1">
    <citation type="submission" date="2024-04" db="EMBL/GenBank/DDBJ databases">
        <authorList>
            <person name="Fracassetti M."/>
        </authorList>
    </citation>
    <scope>NUCLEOTIDE SEQUENCE [LARGE SCALE GENOMIC DNA]</scope>
</reference>
<name>A0AAV2G899_9ROSI</name>